<feature type="transmembrane region" description="Helical" evidence="1">
    <location>
        <begin position="12"/>
        <end position="37"/>
    </location>
</feature>
<dbReference type="EMBL" id="MGEH01000015">
    <property type="protein sequence ID" value="OGL79243.1"/>
    <property type="molecule type" value="Genomic_DNA"/>
</dbReference>
<dbReference type="STRING" id="1802399.A3E39_00485"/>
<reference evidence="2 3" key="1">
    <citation type="journal article" date="2016" name="Nat. Commun.">
        <title>Thousands of microbial genomes shed light on interconnected biogeochemical processes in an aquifer system.</title>
        <authorList>
            <person name="Anantharaman K."/>
            <person name="Brown C.T."/>
            <person name="Hug L.A."/>
            <person name="Sharon I."/>
            <person name="Castelle C.J."/>
            <person name="Probst A.J."/>
            <person name="Thomas B.C."/>
            <person name="Singh A."/>
            <person name="Wilkins M.J."/>
            <person name="Karaoz U."/>
            <person name="Brodie E.L."/>
            <person name="Williams K.H."/>
            <person name="Hubbard S.S."/>
            <person name="Banfield J.F."/>
        </authorList>
    </citation>
    <scope>NUCLEOTIDE SEQUENCE [LARGE SCALE GENOMIC DNA]</scope>
</reference>
<accession>A0A1F7ULT1</accession>
<sequence length="134" mass="14001">MSTKPEFPRFLYILIVLGIISPIILGFLAAFFLTVYLPRPYVPPAPASLGERGTSCGGPGRWPCKPGLVCTVAPDEWTTKTGECVTDTRPVYPPGSAGNACDNERGCAPGLVCDRTGVAAGTCVSPTSTTPSKP</sequence>
<protein>
    <submittedName>
        <fullName evidence="2">Uncharacterized protein</fullName>
    </submittedName>
</protein>
<dbReference type="Proteomes" id="UP000176603">
    <property type="component" value="Unassembled WGS sequence"/>
</dbReference>
<keyword evidence="1" id="KW-0472">Membrane</keyword>
<dbReference type="AlphaFoldDB" id="A0A1F7ULT1"/>
<organism evidence="2 3">
    <name type="scientific">Candidatus Uhrbacteria bacterium RIFCSPHIGHO2_12_FULL_60_25</name>
    <dbReference type="NCBI Taxonomy" id="1802399"/>
    <lineage>
        <taxon>Bacteria</taxon>
        <taxon>Candidatus Uhriibacteriota</taxon>
    </lineage>
</organism>
<evidence type="ECO:0000313" key="3">
    <source>
        <dbReference type="Proteomes" id="UP000176603"/>
    </source>
</evidence>
<evidence type="ECO:0000256" key="1">
    <source>
        <dbReference type="SAM" id="Phobius"/>
    </source>
</evidence>
<proteinExistence type="predicted"/>
<gene>
    <name evidence="2" type="ORF">A3E39_00485</name>
</gene>
<name>A0A1F7ULT1_9BACT</name>
<keyword evidence="1" id="KW-0812">Transmembrane</keyword>
<comment type="caution">
    <text evidence="2">The sequence shown here is derived from an EMBL/GenBank/DDBJ whole genome shotgun (WGS) entry which is preliminary data.</text>
</comment>
<evidence type="ECO:0000313" key="2">
    <source>
        <dbReference type="EMBL" id="OGL79243.1"/>
    </source>
</evidence>
<keyword evidence="1" id="KW-1133">Transmembrane helix</keyword>